<name>A0A2R7ZU79_CARDV</name>
<evidence type="ECO:0000313" key="3">
    <source>
        <dbReference type="EMBL" id="TFJ28692.1"/>
    </source>
</evidence>
<protein>
    <submittedName>
        <fullName evidence="3">Uncharacterized protein</fullName>
    </submittedName>
</protein>
<sequence length="65" mass="7515">MKNIDQKKLISQLSSIYSILIILFLGLYFFTKNMLLVKICLFGLLVIAIIFAVLLVINLKNRKKE</sequence>
<reference evidence="2" key="2">
    <citation type="submission" date="2022-04" db="EMBL/GenBank/DDBJ databases">
        <title>Draft genome sequences of lactic acid bacteria (LAB) strains involved in meat spoilage.</title>
        <authorList>
            <person name="Palevich N."/>
        </authorList>
    </citation>
    <scope>NUCLEOTIDE SEQUENCE</scope>
    <source>
        <strain evidence="2">9-14</strain>
    </source>
</reference>
<organism evidence="3 4">
    <name type="scientific">Carnobacterium divergens</name>
    <name type="common">Lactobacillus divergens</name>
    <dbReference type="NCBI Taxonomy" id="2748"/>
    <lineage>
        <taxon>Bacteria</taxon>
        <taxon>Bacillati</taxon>
        <taxon>Bacillota</taxon>
        <taxon>Bacilli</taxon>
        <taxon>Lactobacillales</taxon>
        <taxon>Carnobacteriaceae</taxon>
        <taxon>Carnobacterium</taxon>
    </lineage>
</organism>
<dbReference type="Proteomes" id="UP001249945">
    <property type="component" value="Unassembled WGS sequence"/>
</dbReference>
<keyword evidence="1" id="KW-0812">Transmembrane</keyword>
<reference evidence="3 4" key="1">
    <citation type="journal article" date="2018" name="Int. J. Food Microbiol.">
        <title>Growth of Carnobacterium spp. isolated from chilled vacuum-packaged meat under relevant acidic conditions.</title>
        <authorList>
            <person name="Zhang P."/>
            <person name="Badoni M."/>
            <person name="Ganzle M."/>
            <person name="Yang X."/>
        </authorList>
    </citation>
    <scope>NUCLEOTIDE SEQUENCE [LARGE SCALE GENOMIC DNA]</scope>
    <source>
        <strain evidence="3 4">B2</strain>
    </source>
</reference>
<feature type="transmembrane region" description="Helical" evidence="1">
    <location>
        <begin position="12"/>
        <end position="30"/>
    </location>
</feature>
<evidence type="ECO:0000256" key="1">
    <source>
        <dbReference type="SAM" id="Phobius"/>
    </source>
</evidence>
<dbReference type="EMBL" id="JALRMR010000017">
    <property type="protein sequence ID" value="MDT1975202.1"/>
    <property type="molecule type" value="Genomic_DNA"/>
</dbReference>
<evidence type="ECO:0000313" key="2">
    <source>
        <dbReference type="EMBL" id="MDT1975202.1"/>
    </source>
</evidence>
<keyword evidence="1" id="KW-1133">Transmembrane helix</keyword>
<evidence type="ECO:0000313" key="4">
    <source>
        <dbReference type="Proteomes" id="UP000297938"/>
    </source>
</evidence>
<comment type="caution">
    <text evidence="3">The sequence shown here is derived from an EMBL/GenBank/DDBJ whole genome shotgun (WGS) entry which is preliminary data.</text>
</comment>
<accession>A0A2R7ZU79</accession>
<dbReference type="EMBL" id="NRPP01000007">
    <property type="protein sequence ID" value="TFJ28692.1"/>
    <property type="molecule type" value="Genomic_DNA"/>
</dbReference>
<dbReference type="GeneID" id="89587922"/>
<feature type="transmembrane region" description="Helical" evidence="1">
    <location>
        <begin position="36"/>
        <end position="59"/>
    </location>
</feature>
<dbReference type="RefSeq" id="WP_034572010.1">
    <property type="nucleotide sequence ID" value="NZ_CBCPJQ010000002.1"/>
</dbReference>
<keyword evidence="1" id="KW-0472">Membrane</keyword>
<dbReference type="AlphaFoldDB" id="A0A2R7ZU79"/>
<dbReference type="Proteomes" id="UP000297938">
    <property type="component" value="Unassembled WGS sequence"/>
</dbReference>
<proteinExistence type="predicted"/>
<dbReference type="KEGG" id="cdj:BFC22_02565"/>
<gene>
    <name evidence="3" type="ORF">CKN69_03945</name>
    <name evidence="2" type="ORF">MX635_12410</name>
</gene>